<proteinExistence type="predicted"/>
<accession>A0A2P2LMD6</accession>
<protein>
    <submittedName>
        <fullName evidence="1">Uncharacterized protein</fullName>
    </submittedName>
</protein>
<name>A0A2P2LMD6_RHIMU</name>
<dbReference type="EMBL" id="GGEC01038662">
    <property type="protein sequence ID" value="MBX19146.1"/>
    <property type="molecule type" value="Transcribed_RNA"/>
</dbReference>
<evidence type="ECO:0000313" key="1">
    <source>
        <dbReference type="EMBL" id="MBX19146.1"/>
    </source>
</evidence>
<organism evidence="1">
    <name type="scientific">Rhizophora mucronata</name>
    <name type="common">Asiatic mangrove</name>
    <dbReference type="NCBI Taxonomy" id="61149"/>
    <lineage>
        <taxon>Eukaryota</taxon>
        <taxon>Viridiplantae</taxon>
        <taxon>Streptophyta</taxon>
        <taxon>Embryophyta</taxon>
        <taxon>Tracheophyta</taxon>
        <taxon>Spermatophyta</taxon>
        <taxon>Magnoliopsida</taxon>
        <taxon>eudicotyledons</taxon>
        <taxon>Gunneridae</taxon>
        <taxon>Pentapetalae</taxon>
        <taxon>rosids</taxon>
        <taxon>fabids</taxon>
        <taxon>Malpighiales</taxon>
        <taxon>Rhizophoraceae</taxon>
        <taxon>Rhizophora</taxon>
    </lineage>
</organism>
<reference evidence="1" key="1">
    <citation type="submission" date="2018-02" db="EMBL/GenBank/DDBJ databases">
        <title>Rhizophora mucronata_Transcriptome.</title>
        <authorList>
            <person name="Meera S.P."/>
            <person name="Sreeshan A."/>
            <person name="Augustine A."/>
        </authorList>
    </citation>
    <scope>NUCLEOTIDE SEQUENCE</scope>
    <source>
        <tissue evidence="1">Leaf</tissue>
    </source>
</reference>
<dbReference type="AlphaFoldDB" id="A0A2P2LMD6"/>
<sequence>MTPIPSNWAVDKLFFSAKYSSCHRNTKQKCRNEQQNKEVYILARDPICFLRAYNN</sequence>